<feature type="region of interest" description="Disordered" evidence="6">
    <location>
        <begin position="235"/>
        <end position="286"/>
    </location>
</feature>
<name>A0A9P5SLS3_9FUNG</name>
<dbReference type="PANTHER" id="PTHR21567">
    <property type="entry name" value="CLASP"/>
    <property type="match status" value="1"/>
</dbReference>
<dbReference type="InterPro" id="IPR024395">
    <property type="entry name" value="CLASP_N_dom"/>
</dbReference>
<evidence type="ECO:0000256" key="6">
    <source>
        <dbReference type="SAM" id="MobiDB-lite"/>
    </source>
</evidence>
<evidence type="ECO:0000256" key="3">
    <source>
        <dbReference type="ARBA" id="ARBA00022618"/>
    </source>
</evidence>
<dbReference type="InterPro" id="IPR034085">
    <property type="entry name" value="TOG"/>
</dbReference>
<dbReference type="GO" id="GO:0005881">
    <property type="term" value="C:cytoplasmic microtubule"/>
    <property type="evidence" value="ECO:0007669"/>
    <property type="project" value="TreeGrafter"/>
</dbReference>
<feature type="region of interest" description="Disordered" evidence="6">
    <location>
        <begin position="486"/>
        <end position="713"/>
    </location>
</feature>
<keyword evidence="4" id="KW-0493">Microtubule</keyword>
<dbReference type="GO" id="GO:0005815">
    <property type="term" value="C:microtubule organizing center"/>
    <property type="evidence" value="ECO:0007669"/>
    <property type="project" value="TreeGrafter"/>
</dbReference>
<gene>
    <name evidence="8" type="ORF">BG006_003841</name>
</gene>
<dbReference type="GO" id="GO:0090307">
    <property type="term" value="P:mitotic spindle assembly"/>
    <property type="evidence" value="ECO:0007669"/>
    <property type="project" value="TreeGrafter"/>
</dbReference>
<keyword evidence="3" id="KW-0132">Cell division</keyword>
<feature type="compositionally biased region" description="Low complexity" evidence="6">
    <location>
        <begin position="517"/>
        <end position="552"/>
    </location>
</feature>
<evidence type="ECO:0000313" key="8">
    <source>
        <dbReference type="EMBL" id="KAF9333276.1"/>
    </source>
</evidence>
<reference evidence="8" key="1">
    <citation type="journal article" date="2020" name="Fungal Divers.">
        <title>Resolving the Mortierellaceae phylogeny through synthesis of multi-gene phylogenetics and phylogenomics.</title>
        <authorList>
            <person name="Vandepol N."/>
            <person name="Liber J."/>
            <person name="Desiro A."/>
            <person name="Na H."/>
            <person name="Kennedy M."/>
            <person name="Barry K."/>
            <person name="Grigoriev I.V."/>
            <person name="Miller A.N."/>
            <person name="O'Donnell K."/>
            <person name="Stajich J.E."/>
            <person name="Bonito G."/>
        </authorList>
    </citation>
    <scope>NUCLEOTIDE SEQUENCE</scope>
    <source>
        <strain evidence="8">NVP1</strain>
    </source>
</reference>
<dbReference type="SUPFAM" id="SSF48371">
    <property type="entry name" value="ARM repeat"/>
    <property type="match status" value="1"/>
</dbReference>
<dbReference type="Gene3D" id="1.25.10.10">
    <property type="entry name" value="Leucine-rich Repeat Variant"/>
    <property type="match status" value="1"/>
</dbReference>
<dbReference type="InterPro" id="IPR011989">
    <property type="entry name" value="ARM-like"/>
</dbReference>
<organism evidence="8 9">
    <name type="scientific">Podila minutissima</name>
    <dbReference type="NCBI Taxonomy" id="64525"/>
    <lineage>
        <taxon>Eukaryota</taxon>
        <taxon>Fungi</taxon>
        <taxon>Fungi incertae sedis</taxon>
        <taxon>Mucoromycota</taxon>
        <taxon>Mortierellomycotina</taxon>
        <taxon>Mortierellomycetes</taxon>
        <taxon>Mortierellales</taxon>
        <taxon>Mortierellaceae</taxon>
        <taxon>Podila</taxon>
    </lineage>
</organism>
<feature type="region of interest" description="Disordered" evidence="6">
    <location>
        <begin position="397"/>
        <end position="465"/>
    </location>
</feature>
<evidence type="ECO:0000256" key="4">
    <source>
        <dbReference type="ARBA" id="ARBA00022701"/>
    </source>
</evidence>
<keyword evidence="5" id="KW-0498">Mitosis</keyword>
<dbReference type="GO" id="GO:0005876">
    <property type="term" value="C:spindle microtubule"/>
    <property type="evidence" value="ECO:0007669"/>
    <property type="project" value="TreeGrafter"/>
</dbReference>
<feature type="region of interest" description="Disordered" evidence="6">
    <location>
        <begin position="320"/>
        <end position="339"/>
    </location>
</feature>
<dbReference type="Proteomes" id="UP000696485">
    <property type="component" value="Unassembled WGS sequence"/>
</dbReference>
<dbReference type="Pfam" id="PF12348">
    <property type="entry name" value="CLASP_N"/>
    <property type="match status" value="1"/>
</dbReference>
<feature type="region of interest" description="Disordered" evidence="6">
    <location>
        <begin position="346"/>
        <end position="376"/>
    </location>
</feature>
<dbReference type="GO" id="GO:1990023">
    <property type="term" value="C:mitotic spindle midzone"/>
    <property type="evidence" value="ECO:0007669"/>
    <property type="project" value="TreeGrafter"/>
</dbReference>
<evidence type="ECO:0000256" key="5">
    <source>
        <dbReference type="ARBA" id="ARBA00022776"/>
    </source>
</evidence>
<dbReference type="SMART" id="SM01349">
    <property type="entry name" value="TOG"/>
    <property type="match status" value="1"/>
</dbReference>
<sequence>MLSSSSSVGSVNLNYYDLDNVLTPPETEHNWAAKETAIKNLGAACHSGIAQNHEYIQFIKNHRKALAESLLTERTRLSGTACELVEKLATAMGRDFGSQCADLFIGPLLKVCARTNKVMVTRAVKALTSMVNAGAISVLPKTCTAFATPNKAQRIACINLIATCVSQFSPQELEPHLPVLEPVLKEGVQDAAPEVRDTSRKSFKVYAAKFPERSTVLTSTLPGNVLKYLLPDARPTASSLSRPTTPGPAGRRSPMGRLADGGDAMRSNSTRELITGPARAAVTSRVGPVRARTMPVSEGPSTVKANSGIQLTPATTQLYNYSHNQPSKPTTSTLSSSSARNHLGMRAGSYSESSSTIDSMGGGHAPLRSASQRSRNLTSGSIANSNLMQRSQAINLTSNGGPQRVVSGGHFSNNLAHPTSTHINTNGSDPKPRPNSFLSRSSKAEPFSKAGRISSSGNAEPMSASERAKAYSASLKNEMAIRRAGSASADLTMRANGPRRPNMDQPVQQQGYSVYGSSSSSSVASITTSTAPSTSSISPISSTSTSPITAHSPAHDQLFSSFRGPMSPQTASSPPESCASPDYGRGQSPPPPTSSAMDSEATSAVPVPLSPTVLGQVSLGSQSTESLHQVHASRESSPHASFSSGSSSLVHGTSLAQGSPSAHGSPNPHTPEHSHHSQSPHPTQPFQPSDEAMQHISEDVEFSEPSIPDHESLFGPTEEYLKAEKEIQEHREQLHQLQAHTNGHFHPEQEDGSKQCSYMDEDPRLADHEQTQELAVKVYADDYEASLAAASCSSTSLPSSLEEETA</sequence>
<protein>
    <recommendedName>
        <fullName evidence="7">TOG domain-containing protein</fullName>
    </recommendedName>
</protein>
<keyword evidence="9" id="KW-1185">Reference proteome</keyword>
<feature type="compositionally biased region" description="Polar residues" evidence="6">
    <location>
        <begin position="505"/>
        <end position="516"/>
    </location>
</feature>
<feature type="compositionally biased region" description="Polar residues" evidence="6">
    <location>
        <begin position="410"/>
        <end position="428"/>
    </location>
</feature>
<dbReference type="AlphaFoldDB" id="A0A9P5SLS3"/>
<proteinExistence type="inferred from homology"/>
<feature type="domain" description="TOG" evidence="7">
    <location>
        <begin position="17"/>
        <end position="239"/>
    </location>
</feature>
<evidence type="ECO:0000256" key="2">
    <source>
        <dbReference type="ARBA" id="ARBA00009549"/>
    </source>
</evidence>
<accession>A0A9P5SLS3</accession>
<dbReference type="PANTHER" id="PTHR21567:SF9">
    <property type="entry name" value="CLIP-ASSOCIATING PROTEIN"/>
    <property type="match status" value="1"/>
</dbReference>
<dbReference type="GO" id="GO:0051301">
    <property type="term" value="P:cell division"/>
    <property type="evidence" value="ECO:0007669"/>
    <property type="project" value="UniProtKB-KW"/>
</dbReference>
<feature type="compositionally biased region" description="Low complexity" evidence="6">
    <location>
        <begin position="638"/>
        <end position="648"/>
    </location>
</feature>
<comment type="subcellular location">
    <subcellularLocation>
        <location evidence="1">Cytoplasm</location>
        <location evidence="1">Cytoskeleton</location>
        <location evidence="1">Spindle</location>
    </subcellularLocation>
</comment>
<evidence type="ECO:0000256" key="1">
    <source>
        <dbReference type="ARBA" id="ARBA00004186"/>
    </source>
</evidence>
<feature type="compositionally biased region" description="Low complexity" evidence="6">
    <location>
        <begin position="677"/>
        <end position="689"/>
    </location>
</feature>
<dbReference type="EMBL" id="JAAAUY010000212">
    <property type="protein sequence ID" value="KAF9333276.1"/>
    <property type="molecule type" value="Genomic_DNA"/>
</dbReference>
<comment type="similarity">
    <text evidence="2">Belongs to the CLASP family.</text>
</comment>
<feature type="compositionally biased region" description="Polar residues" evidence="6">
    <location>
        <begin position="649"/>
        <end position="664"/>
    </location>
</feature>
<feature type="compositionally biased region" description="Polar residues" evidence="6">
    <location>
        <begin position="613"/>
        <end position="627"/>
    </location>
</feature>
<evidence type="ECO:0000313" key="9">
    <source>
        <dbReference type="Proteomes" id="UP000696485"/>
    </source>
</evidence>
<comment type="caution">
    <text evidence="8">The sequence shown here is derived from an EMBL/GenBank/DDBJ whole genome shotgun (WGS) entry which is preliminary data.</text>
</comment>
<feature type="compositionally biased region" description="Polar residues" evidence="6">
    <location>
        <begin position="320"/>
        <end position="329"/>
    </location>
</feature>
<dbReference type="InterPro" id="IPR016024">
    <property type="entry name" value="ARM-type_fold"/>
</dbReference>
<dbReference type="GO" id="GO:0008017">
    <property type="term" value="F:microtubule binding"/>
    <property type="evidence" value="ECO:0007669"/>
    <property type="project" value="TreeGrafter"/>
</dbReference>
<keyword evidence="5" id="KW-0131">Cell cycle</keyword>
<evidence type="ECO:0000259" key="7">
    <source>
        <dbReference type="SMART" id="SM01349"/>
    </source>
</evidence>